<dbReference type="KEGG" id="mev:Metev_1865"/>
<dbReference type="Proteomes" id="UP000000391">
    <property type="component" value="Chromosome"/>
</dbReference>
<evidence type="ECO:0000313" key="2">
    <source>
        <dbReference type="Proteomes" id="UP000000391"/>
    </source>
</evidence>
<sequence>MNYFMRFDCWGGNHPIINMQLEKAILNSIGLELNIYSYKQQYEAVSLLKSVNNVLDYNVHIRKSGELGFYFSDDIPERNRKYVESAIEFLTGTSGTGYIVHDETDPYLTTLSDSRLNSYINALKLIEPYLKNLNNNLYIEFSNTLEINYYLKLIRQISHTNMEHIGSCIDIGHVYYFYRVKQGYTKNESIEKLKQFIVDVKNTGVPVYYHVHDCDPYNPHPWYGVADHKCIGDGEIGIDGFRRIIPLLENENLNLEILPVSNYHDAILTESETQKLIAYAKKHNLDAEKQIRDGKIIKQTLDDIVKSRNILDSLVKEKR</sequence>
<dbReference type="EMBL" id="CP002069">
    <property type="protein sequence ID" value="ADI74699.1"/>
    <property type="molecule type" value="Genomic_DNA"/>
</dbReference>
<dbReference type="AlphaFoldDB" id="D7EA28"/>
<dbReference type="SUPFAM" id="SSF51658">
    <property type="entry name" value="Xylose isomerase-like"/>
    <property type="match status" value="1"/>
</dbReference>
<evidence type="ECO:0000313" key="1">
    <source>
        <dbReference type="EMBL" id="ADI74699.1"/>
    </source>
</evidence>
<protein>
    <submittedName>
        <fullName evidence="1">Uncharacterized protein</fullName>
    </submittedName>
</protein>
<keyword evidence="2" id="KW-1185">Reference proteome</keyword>
<organism evidence="1 2">
    <name type="scientific">Methanohalobium evestigatum (strain ATCC BAA-1072 / DSM 3721 / NBRC 107634 / OCM 161 / Z-7303)</name>
    <dbReference type="NCBI Taxonomy" id="644295"/>
    <lineage>
        <taxon>Archaea</taxon>
        <taxon>Methanobacteriati</taxon>
        <taxon>Methanobacteriota</taxon>
        <taxon>Stenosarchaea group</taxon>
        <taxon>Methanomicrobia</taxon>
        <taxon>Methanosarcinales</taxon>
        <taxon>Methanosarcinaceae</taxon>
        <taxon>Methanohalobium</taxon>
    </lineage>
</organism>
<reference evidence="1 2" key="1">
    <citation type="submission" date="2010-06" db="EMBL/GenBank/DDBJ databases">
        <title>Complete sequence chromosome of Methanohalobium evestigatum Z-7303.</title>
        <authorList>
            <consortium name="US DOE Joint Genome Institute"/>
            <person name="Lucas S."/>
            <person name="Copeland A."/>
            <person name="Lapidus A."/>
            <person name="Cheng J.-F."/>
            <person name="Bruce D."/>
            <person name="Goodwin L."/>
            <person name="Pitluck S."/>
            <person name="Saunders E."/>
            <person name="Detter J.C."/>
            <person name="Han C."/>
            <person name="Tapia R."/>
            <person name="Land M."/>
            <person name="Hauser L."/>
            <person name="Kyrpides N."/>
            <person name="Mikhailova N."/>
            <person name="Sieprawska-Lupa M."/>
            <person name="Whitman W.B."/>
            <person name="Anderson I."/>
            <person name="Woyke T."/>
        </authorList>
    </citation>
    <scope>NUCLEOTIDE SEQUENCE [LARGE SCALE GENOMIC DNA]</scope>
    <source>
        <strain evidence="2">ATCC BAA-1072 / DSM 3721 / NBRC 107634 / OCM 161 / Z-7303</strain>
    </source>
</reference>
<dbReference type="Gene3D" id="3.20.20.150">
    <property type="entry name" value="Divalent-metal-dependent TIM barrel enzymes"/>
    <property type="match status" value="1"/>
</dbReference>
<accession>D7EA28</accession>
<proteinExistence type="predicted"/>
<dbReference type="STRING" id="644295.Metev_1865"/>
<gene>
    <name evidence="1" type="ordered locus">Metev_1865</name>
</gene>
<dbReference type="InterPro" id="IPR036237">
    <property type="entry name" value="Xyl_isomerase-like_sf"/>
</dbReference>
<dbReference type="HOGENOM" id="CLU_870472_0_0_2"/>
<name>D7EA28_METEZ</name>